<dbReference type="Proteomes" id="UP000199365">
    <property type="component" value="Unassembled WGS sequence"/>
</dbReference>
<keyword evidence="4" id="KW-0503">Monooxygenase</keyword>
<evidence type="ECO:0000256" key="2">
    <source>
        <dbReference type="ARBA" id="ARBA00022827"/>
    </source>
</evidence>
<reference evidence="5" key="1">
    <citation type="submission" date="2016-10" db="EMBL/GenBank/DDBJ databases">
        <authorList>
            <person name="Varghese N."/>
            <person name="Submissions S."/>
        </authorList>
    </citation>
    <scope>NUCLEOTIDE SEQUENCE [LARGE SCALE GENOMIC DNA]</scope>
    <source>
        <strain evidence="5">DUS833</strain>
    </source>
</reference>
<dbReference type="Gene3D" id="3.50.50.60">
    <property type="entry name" value="FAD/NAD(P)-binding domain"/>
    <property type="match status" value="1"/>
</dbReference>
<organism evidence="4 5">
    <name type="scientific">Paraburkholderia tuberum</name>
    <dbReference type="NCBI Taxonomy" id="157910"/>
    <lineage>
        <taxon>Bacteria</taxon>
        <taxon>Pseudomonadati</taxon>
        <taxon>Pseudomonadota</taxon>
        <taxon>Betaproteobacteria</taxon>
        <taxon>Burkholderiales</taxon>
        <taxon>Burkholderiaceae</taxon>
        <taxon>Paraburkholderia</taxon>
    </lineage>
</organism>
<name>A0A1H1J401_9BURK</name>
<keyword evidence="2" id="KW-0274">FAD</keyword>
<dbReference type="GO" id="GO:0016709">
    <property type="term" value="F:oxidoreductase activity, acting on paired donors, with incorporation or reduction of molecular oxygen, NAD(P)H as one donor, and incorporation of one atom of oxygen"/>
    <property type="evidence" value="ECO:0007669"/>
    <property type="project" value="UniProtKB-ARBA"/>
</dbReference>
<dbReference type="PANTHER" id="PTHR43004">
    <property type="entry name" value="TRK SYSTEM POTASSIUM UPTAKE PROTEIN"/>
    <property type="match status" value="1"/>
</dbReference>
<evidence type="ECO:0000256" key="1">
    <source>
        <dbReference type="ARBA" id="ARBA00022630"/>
    </source>
</evidence>
<keyword evidence="4" id="KW-0560">Oxidoreductase</keyword>
<evidence type="ECO:0000313" key="4">
    <source>
        <dbReference type="EMBL" id="SDR44704.1"/>
    </source>
</evidence>
<protein>
    <submittedName>
        <fullName evidence="4">2,4-dichlorophenol 6-monooxygenase</fullName>
    </submittedName>
</protein>
<dbReference type="STRING" id="157910.SAMN05445850_4139"/>
<dbReference type="AlphaFoldDB" id="A0A1H1J401"/>
<dbReference type="Gene3D" id="3.40.30.120">
    <property type="match status" value="1"/>
</dbReference>
<gene>
    <name evidence="4" type="ORF">SAMN05445850_4139</name>
</gene>
<feature type="domain" description="FAD-binding" evidence="3">
    <location>
        <begin position="6"/>
        <end position="377"/>
    </location>
</feature>
<dbReference type="EMBL" id="FNKX01000002">
    <property type="protein sequence ID" value="SDR44704.1"/>
    <property type="molecule type" value="Genomic_DNA"/>
</dbReference>
<evidence type="ECO:0000313" key="5">
    <source>
        <dbReference type="Proteomes" id="UP000199365"/>
    </source>
</evidence>
<dbReference type="SUPFAM" id="SSF51905">
    <property type="entry name" value="FAD/NAD(P)-binding domain"/>
    <property type="match status" value="1"/>
</dbReference>
<keyword evidence="5" id="KW-1185">Reference proteome</keyword>
<sequence length="595" mass="65465">MKQVNVPVLIVGGGGCGLSTSIFLANLGVESLLIERHPQQSPMPKARYLNQRTMEVFRQYGLADAIYARSLPIEYVSKMRWCTSLGGDRPWDRKTLYELEAWGGGSLASTYQKDSPCQSTVYPQVRLEPLLKAHSEQMDGAQMRFGHELLSIEQSGTEVIAIVRDRIADETYQVRAQYVVAADGGKTVGPCVGARLEGTPELLEMVTVYFAADLSAYIDDDNVSTFWFANPEGDTKAWGSGVLGKLGPTRFDRRSEEWMFHFSFKPGSSENYEAATLVPRIRALLKIPDLDVSVLSVGKWIVQGVLADRYRFGRVFLAGDAAHRHTPTTGLGLNSAVHDAQNLAWKLAAVIRGRAGAGLLDSYESERRPVAERNVNWALFTFGNYQVTNAAIGIVPGDPRGSEANFKALLAEGDDAEARRARFNELMKVHQTEYQAHDLEIGIRYDTGALASDNTSPPPRDPLGQRFVPTTRPGHRIAHAWLARGAQKISSLDLARADRFVLITGRPDIWETAAKETTDRLGMPVEVVVIADDAQVSDPSGEWRNVREIGDDGAILLRPDQHVAWRCATAPVGVDLAQCLTDVLAQVIDRAPVQV</sequence>
<dbReference type="PRINTS" id="PR00420">
    <property type="entry name" value="RNGMNOXGNASE"/>
</dbReference>
<dbReference type="GO" id="GO:0071949">
    <property type="term" value="F:FAD binding"/>
    <property type="evidence" value="ECO:0007669"/>
    <property type="project" value="InterPro"/>
</dbReference>
<dbReference type="PROSITE" id="PS51257">
    <property type="entry name" value="PROKAR_LIPOPROTEIN"/>
    <property type="match status" value="1"/>
</dbReference>
<dbReference type="InterPro" id="IPR002938">
    <property type="entry name" value="FAD-bd"/>
</dbReference>
<evidence type="ECO:0000259" key="3">
    <source>
        <dbReference type="Pfam" id="PF01494"/>
    </source>
</evidence>
<dbReference type="Pfam" id="PF21274">
    <property type="entry name" value="Rng_hyd_C"/>
    <property type="match status" value="1"/>
</dbReference>
<proteinExistence type="predicted"/>
<dbReference type="InterPro" id="IPR050641">
    <property type="entry name" value="RIFMO-like"/>
</dbReference>
<dbReference type="PANTHER" id="PTHR43004:SF8">
    <property type="entry name" value="FAD-BINDING DOMAIN-CONTAINING PROTEIN-RELATED"/>
    <property type="match status" value="1"/>
</dbReference>
<dbReference type="InterPro" id="IPR036188">
    <property type="entry name" value="FAD/NAD-bd_sf"/>
</dbReference>
<dbReference type="Pfam" id="PF01494">
    <property type="entry name" value="FAD_binding_3"/>
    <property type="match status" value="1"/>
</dbReference>
<dbReference type="Gene3D" id="3.30.9.10">
    <property type="entry name" value="D-Amino Acid Oxidase, subunit A, domain 2"/>
    <property type="match status" value="1"/>
</dbReference>
<accession>A0A1H1J401</accession>
<keyword evidence="1" id="KW-0285">Flavoprotein</keyword>